<evidence type="ECO:0000256" key="5">
    <source>
        <dbReference type="ARBA" id="ARBA00039114"/>
    </source>
</evidence>
<evidence type="ECO:0000256" key="6">
    <source>
        <dbReference type="ARBA" id="ARBA00050189"/>
    </source>
</evidence>
<evidence type="ECO:0000256" key="12">
    <source>
        <dbReference type="ARBA" id="ARBA00052335"/>
    </source>
</evidence>
<keyword evidence="1" id="KW-0808">Transferase</keyword>
<evidence type="ECO:0000256" key="8">
    <source>
        <dbReference type="ARBA" id="ARBA00051284"/>
    </source>
</evidence>
<evidence type="ECO:0000256" key="10">
    <source>
        <dbReference type="ARBA" id="ARBA00051823"/>
    </source>
</evidence>
<comment type="catalytic activity">
    <reaction evidence="6">
        <text>dopamine + (9Z)-octadecenoyl-CoA = N-(9Z-octadecanoyl)-dopamine + CoA + H(+)</text>
        <dbReference type="Rhea" id="RHEA:51380"/>
        <dbReference type="ChEBI" id="CHEBI:15378"/>
        <dbReference type="ChEBI" id="CHEBI:31883"/>
        <dbReference type="ChEBI" id="CHEBI:57287"/>
        <dbReference type="ChEBI" id="CHEBI:57387"/>
        <dbReference type="ChEBI" id="CHEBI:59905"/>
    </reaction>
    <physiologicalReaction direction="left-to-right" evidence="6">
        <dbReference type="Rhea" id="RHEA:51381"/>
    </physiologicalReaction>
</comment>
<dbReference type="GeneID" id="117570837"/>
<comment type="catalytic activity">
    <reaction evidence="9">
        <text>dopamine + acetyl-CoA = N-acetyldopamine + CoA + H(+)</text>
        <dbReference type="Rhea" id="RHEA:51388"/>
        <dbReference type="ChEBI" id="CHEBI:15378"/>
        <dbReference type="ChEBI" id="CHEBI:57287"/>
        <dbReference type="ChEBI" id="CHEBI:57288"/>
        <dbReference type="ChEBI" id="CHEBI:59905"/>
        <dbReference type="ChEBI" id="CHEBI:125678"/>
    </reaction>
    <physiologicalReaction direction="left-to-right" evidence="9">
        <dbReference type="Rhea" id="RHEA:51389"/>
    </physiologicalReaction>
</comment>
<dbReference type="PANTHER" id="PTHR20905:SF1">
    <property type="entry name" value="AT07410P-RELATED"/>
    <property type="match status" value="1"/>
</dbReference>
<evidence type="ECO:0000256" key="1">
    <source>
        <dbReference type="ARBA" id="ARBA00022679"/>
    </source>
</evidence>
<accession>A0A6P8X983</accession>
<comment type="catalytic activity">
    <reaction evidence="10">
        <text>serotonin + (9Z)-octadecenoyl-CoA = N-(9Z-octadecenoyl)-serotonin + CoA + H(+)</text>
        <dbReference type="Rhea" id="RHEA:51392"/>
        <dbReference type="ChEBI" id="CHEBI:15378"/>
        <dbReference type="ChEBI" id="CHEBI:57287"/>
        <dbReference type="ChEBI" id="CHEBI:57387"/>
        <dbReference type="ChEBI" id="CHEBI:134064"/>
        <dbReference type="ChEBI" id="CHEBI:350546"/>
    </reaction>
    <physiologicalReaction direction="left-to-right" evidence="10">
        <dbReference type="Rhea" id="RHEA:51393"/>
    </physiologicalReaction>
</comment>
<reference evidence="15" key="1">
    <citation type="submission" date="2025-08" db="UniProtKB">
        <authorList>
            <consortium name="RefSeq"/>
        </authorList>
    </citation>
    <scope>IDENTIFICATION</scope>
    <source>
        <strain evidence="15">15112-1751.03</strain>
        <tissue evidence="15">Whole Adult</tissue>
    </source>
</reference>
<dbReference type="RefSeq" id="XP_034108603.1">
    <property type="nucleotide sequence ID" value="XM_034252712.2"/>
</dbReference>
<evidence type="ECO:0000256" key="13">
    <source>
        <dbReference type="ARBA" id="ARBA00052491"/>
    </source>
</evidence>
<dbReference type="SUPFAM" id="SSF55729">
    <property type="entry name" value="Acyl-CoA N-acyltransferases (Nat)"/>
    <property type="match status" value="1"/>
</dbReference>
<comment type="pathway">
    <text evidence="3">Aromatic compound metabolism; melatonin biosynthesis; melatonin from serotonin: step 1/2.</text>
</comment>
<dbReference type="Gene3D" id="3.40.630.30">
    <property type="match status" value="1"/>
</dbReference>
<gene>
    <name evidence="15" type="primary">LOC117570837</name>
</gene>
<dbReference type="Proteomes" id="UP000515160">
    <property type="component" value="Chromosome 3"/>
</dbReference>
<evidence type="ECO:0000256" key="7">
    <source>
        <dbReference type="ARBA" id="ARBA00050849"/>
    </source>
</evidence>
<comment type="similarity">
    <text evidence="4">Belongs to the acetyltransferase family. AANAT subfamily.</text>
</comment>
<evidence type="ECO:0000256" key="11">
    <source>
        <dbReference type="ARBA" id="ARBA00052178"/>
    </source>
</evidence>
<evidence type="ECO:0000256" key="4">
    <source>
        <dbReference type="ARBA" id="ARBA00038182"/>
    </source>
</evidence>
<dbReference type="FunFam" id="3.40.630.30:FF:000046">
    <property type="entry name" value="Dopamine N-acetyltransferase"/>
    <property type="match status" value="1"/>
</dbReference>
<evidence type="ECO:0000313" key="14">
    <source>
        <dbReference type="Proteomes" id="UP000515160"/>
    </source>
</evidence>
<comment type="catalytic activity">
    <reaction evidence="11">
        <text>serotonin + hexadecanoyl-CoA = N-hexadecanoyl-serotonin + CoA + H(+)</text>
        <dbReference type="Rhea" id="RHEA:51384"/>
        <dbReference type="ChEBI" id="CHEBI:15378"/>
        <dbReference type="ChEBI" id="CHEBI:57287"/>
        <dbReference type="ChEBI" id="CHEBI:57379"/>
        <dbReference type="ChEBI" id="CHEBI:134059"/>
        <dbReference type="ChEBI" id="CHEBI:350546"/>
    </reaction>
    <physiologicalReaction direction="left-to-right" evidence="11">
        <dbReference type="Rhea" id="RHEA:51385"/>
    </physiologicalReaction>
</comment>
<evidence type="ECO:0000313" key="15">
    <source>
        <dbReference type="RefSeq" id="XP_034108603.1"/>
    </source>
</evidence>
<comment type="catalytic activity">
    <reaction evidence="8">
        <text>serotonin + (5Z,8Z,11Z,14Z)-eicosatetraenoyl-CoA = N-[(5Z,8Z,11Z,14Z)-eicosatetraenoyl]-serotonin + CoA + H(+)</text>
        <dbReference type="Rhea" id="RHEA:51396"/>
        <dbReference type="ChEBI" id="CHEBI:15378"/>
        <dbReference type="ChEBI" id="CHEBI:57287"/>
        <dbReference type="ChEBI" id="CHEBI:57368"/>
        <dbReference type="ChEBI" id="CHEBI:132255"/>
        <dbReference type="ChEBI" id="CHEBI:350546"/>
    </reaction>
    <physiologicalReaction direction="left-to-right" evidence="8">
        <dbReference type="Rhea" id="RHEA:51397"/>
    </physiologicalReaction>
</comment>
<keyword evidence="2" id="KW-0012">Acyltransferase</keyword>
<comment type="catalytic activity">
    <reaction evidence="13">
        <text>serotonin + acetyl-CoA = N-acetylserotonin + CoA + H(+)</text>
        <dbReference type="Rhea" id="RHEA:25217"/>
        <dbReference type="ChEBI" id="CHEBI:15378"/>
        <dbReference type="ChEBI" id="CHEBI:17697"/>
        <dbReference type="ChEBI" id="CHEBI:57287"/>
        <dbReference type="ChEBI" id="CHEBI:57288"/>
        <dbReference type="ChEBI" id="CHEBI:350546"/>
        <dbReference type="EC" id="2.3.1.87"/>
    </reaction>
    <physiologicalReaction direction="left-to-right" evidence="13">
        <dbReference type="Rhea" id="RHEA:25218"/>
    </physiologicalReaction>
</comment>
<dbReference type="AlphaFoldDB" id="A0A6P8X983"/>
<comment type="catalytic activity">
    <reaction evidence="7">
        <text>serotonin + octadecanoyl-CoA = N-octadecanoyl-serotonin + CoA + H(+)</text>
        <dbReference type="Rhea" id="RHEA:51400"/>
        <dbReference type="ChEBI" id="CHEBI:15378"/>
        <dbReference type="ChEBI" id="CHEBI:57287"/>
        <dbReference type="ChEBI" id="CHEBI:57394"/>
        <dbReference type="ChEBI" id="CHEBI:134065"/>
        <dbReference type="ChEBI" id="CHEBI:350546"/>
    </reaction>
    <physiologicalReaction direction="left-to-right" evidence="7">
        <dbReference type="Rhea" id="RHEA:51401"/>
    </physiologicalReaction>
</comment>
<dbReference type="OrthoDB" id="41532at2759"/>
<proteinExistence type="inferred from homology"/>
<name>A0A6P8X983_DROAB</name>
<comment type="catalytic activity">
    <reaction evidence="12">
        <text>dopamine + hexadecanoyl-CoA = N-hexadecanoyl-dopamine + CoA + H(+)</text>
        <dbReference type="Rhea" id="RHEA:51376"/>
        <dbReference type="ChEBI" id="CHEBI:15378"/>
        <dbReference type="ChEBI" id="CHEBI:57287"/>
        <dbReference type="ChEBI" id="CHEBI:57379"/>
        <dbReference type="ChEBI" id="CHEBI:59905"/>
        <dbReference type="ChEBI" id="CHEBI:134058"/>
    </reaction>
    <physiologicalReaction direction="left-to-right" evidence="12">
        <dbReference type="Rhea" id="RHEA:51377"/>
    </physiologicalReaction>
</comment>
<keyword evidence="14" id="KW-1185">Reference proteome</keyword>
<dbReference type="EC" id="2.3.1.87" evidence="5"/>
<dbReference type="GO" id="GO:0004059">
    <property type="term" value="F:aralkylamine N-acetyltransferase activity"/>
    <property type="evidence" value="ECO:0007669"/>
    <property type="project" value="UniProtKB-EC"/>
</dbReference>
<evidence type="ECO:0000256" key="2">
    <source>
        <dbReference type="ARBA" id="ARBA00023315"/>
    </source>
</evidence>
<protein>
    <recommendedName>
        <fullName evidence="5">aralkylamine N-acetyltransferase</fullName>
        <ecNumber evidence="5">2.3.1.87</ecNumber>
    </recommendedName>
</protein>
<evidence type="ECO:0000256" key="9">
    <source>
        <dbReference type="ARBA" id="ARBA00051711"/>
    </source>
</evidence>
<dbReference type="InterPro" id="IPR016181">
    <property type="entry name" value="Acyl_CoA_acyltransferase"/>
</dbReference>
<organism evidence="14 15">
    <name type="scientific">Drosophila albomicans</name>
    <name type="common">Fruit fly</name>
    <dbReference type="NCBI Taxonomy" id="7291"/>
    <lineage>
        <taxon>Eukaryota</taxon>
        <taxon>Metazoa</taxon>
        <taxon>Ecdysozoa</taxon>
        <taxon>Arthropoda</taxon>
        <taxon>Hexapoda</taxon>
        <taxon>Insecta</taxon>
        <taxon>Pterygota</taxon>
        <taxon>Neoptera</taxon>
        <taxon>Endopterygota</taxon>
        <taxon>Diptera</taxon>
        <taxon>Brachycera</taxon>
        <taxon>Muscomorpha</taxon>
        <taxon>Ephydroidea</taxon>
        <taxon>Drosophilidae</taxon>
        <taxon>Drosophila</taxon>
    </lineage>
</organism>
<sequence length="277" mass="31306">MEVQNMREQPLLQSNRRILDSRCALNELYPIARLTHKLEVLNMSSTTSSSTTVDRNQPYTIELIKPEDHEAVLSMLKTFFFKDEPLNTFLNLGECSDLEKYSMKSLSDNCSYKAVNKSGDIIGVFINGLLKRPAATDAPPEKAADGCSHPKFKKILGLMDHVEEKFNIFDIYPNEEQILDGKILSVDTNYRGMGIAGKLTERAYEFMLANQISVYHVMCTSHYSAVVMEKLGFHEVFNMQFADYKKDGEVVFKPAAPHVGVRVLVKELGKEVPKSLL</sequence>
<dbReference type="PANTHER" id="PTHR20905">
    <property type="entry name" value="N-ACETYLTRANSFERASE-RELATED"/>
    <property type="match status" value="1"/>
</dbReference>
<evidence type="ECO:0000256" key="3">
    <source>
        <dbReference type="ARBA" id="ARBA00037926"/>
    </source>
</evidence>